<reference evidence="8" key="1">
    <citation type="submission" date="2022-11" db="UniProtKB">
        <authorList>
            <consortium name="WormBaseParasite"/>
        </authorList>
    </citation>
    <scope>IDENTIFICATION</scope>
</reference>
<dbReference type="AlphaFoldDB" id="A0A915MRP0"/>
<dbReference type="SUPFAM" id="SSF103473">
    <property type="entry name" value="MFS general substrate transporter"/>
    <property type="match status" value="1"/>
</dbReference>
<sequence length="445" mass="49236">MMDSMRISTVLSNSWPYISSLDLEITENFNGLGVSVYTLGAALASLLAGWISNKLSHTRPPIMAGQIIAIVSTLLYANLELIPYNRRYGFFVCQILLGISNGAIQTWRVHVAMSSTDHDRSKANSIIGFSLNIGFILGPLTVMLFTRLLSTSIRLPWGVQLSIYTAPMYFMAFISIIGLILIIIGFDGKMDKPHKPHGDEDNGVTNNCDGKWAIKSKVQLGTSPIDAEKAHLEIVPSNDDTPKVEKSKAFQFDWVAILACIVARLYERRCITFALSVMLTFFLLTYPWPFLTSQMPLPTFVNETLANSTVVQTIVTQGCSPQKYSWCITTPAINVYVYHAALVFTLGFVMPVGNINLDVLYSRLLGPIKQGTMQGVFVAVSDMVGFAGPVIVTSVYQWGGPKPVWAAIIALIGSGIAFWVYCYHRLVPKYRTVQAIDKDKKKHLS</sequence>
<comment type="subcellular location">
    <subcellularLocation>
        <location evidence="1">Endomembrane system</location>
        <topology evidence="1">Multi-pass membrane protein</topology>
    </subcellularLocation>
</comment>
<proteinExistence type="predicted"/>
<dbReference type="Pfam" id="PF07690">
    <property type="entry name" value="MFS_1"/>
    <property type="match status" value="1"/>
</dbReference>
<feature type="transmembrane region" description="Helical" evidence="6">
    <location>
        <begin position="166"/>
        <end position="186"/>
    </location>
</feature>
<feature type="transmembrane region" description="Helical" evidence="6">
    <location>
        <begin position="125"/>
        <end position="146"/>
    </location>
</feature>
<dbReference type="Gene3D" id="1.20.1250.20">
    <property type="entry name" value="MFS general substrate transporter like domains"/>
    <property type="match status" value="1"/>
</dbReference>
<protein>
    <submittedName>
        <fullName evidence="8">Major facilitator superfamily (MFS) profile domain-containing protein</fullName>
    </submittedName>
</protein>
<feature type="transmembrane region" description="Helical" evidence="6">
    <location>
        <begin position="336"/>
        <end position="355"/>
    </location>
</feature>
<evidence type="ECO:0000256" key="3">
    <source>
        <dbReference type="ARBA" id="ARBA00022692"/>
    </source>
</evidence>
<dbReference type="PANTHER" id="PTHR23510:SF3">
    <property type="entry name" value="MAJOR FACILITATOR SUPERFAMILY DOMAIN-CONTAINING PROTEIN 8"/>
    <property type="match status" value="1"/>
</dbReference>
<dbReference type="WBParaSite" id="scaffold5211_cov211.g9246">
    <property type="protein sequence ID" value="scaffold5211_cov211.g9246"/>
    <property type="gene ID" value="scaffold5211_cov211.g9246"/>
</dbReference>
<dbReference type="InterPro" id="IPR011701">
    <property type="entry name" value="MFS"/>
</dbReference>
<evidence type="ECO:0000313" key="8">
    <source>
        <dbReference type="WBParaSite" id="scaffold5211_cov211.g9246"/>
    </source>
</evidence>
<keyword evidence="4 6" id="KW-1133">Transmembrane helix</keyword>
<keyword evidence="7" id="KW-1185">Reference proteome</keyword>
<dbReference type="InterPro" id="IPR036259">
    <property type="entry name" value="MFS_trans_sf"/>
</dbReference>
<name>A0A915MRP0_MELJA</name>
<feature type="transmembrane region" description="Helical" evidence="6">
    <location>
        <begin position="404"/>
        <end position="423"/>
    </location>
</feature>
<evidence type="ECO:0000256" key="5">
    <source>
        <dbReference type="ARBA" id="ARBA00023136"/>
    </source>
</evidence>
<feature type="transmembrane region" description="Helical" evidence="6">
    <location>
        <begin position="63"/>
        <end position="82"/>
    </location>
</feature>
<dbReference type="GO" id="GO:0022857">
    <property type="term" value="F:transmembrane transporter activity"/>
    <property type="evidence" value="ECO:0007669"/>
    <property type="project" value="InterPro"/>
</dbReference>
<accession>A0A915MRP0</accession>
<feature type="transmembrane region" description="Helical" evidence="6">
    <location>
        <begin position="270"/>
        <end position="288"/>
    </location>
</feature>
<dbReference type="Proteomes" id="UP000887561">
    <property type="component" value="Unplaced"/>
</dbReference>
<keyword evidence="5 6" id="KW-0472">Membrane</keyword>
<keyword evidence="2" id="KW-0813">Transport</keyword>
<dbReference type="GO" id="GO:0012505">
    <property type="term" value="C:endomembrane system"/>
    <property type="evidence" value="ECO:0007669"/>
    <property type="project" value="UniProtKB-SubCell"/>
</dbReference>
<dbReference type="PANTHER" id="PTHR23510">
    <property type="entry name" value="INNER MEMBRANE TRANSPORT PROTEIN YAJR"/>
    <property type="match status" value="1"/>
</dbReference>
<evidence type="ECO:0000256" key="2">
    <source>
        <dbReference type="ARBA" id="ARBA00022448"/>
    </source>
</evidence>
<evidence type="ECO:0000313" key="7">
    <source>
        <dbReference type="Proteomes" id="UP000887561"/>
    </source>
</evidence>
<evidence type="ECO:0000256" key="6">
    <source>
        <dbReference type="SAM" id="Phobius"/>
    </source>
</evidence>
<dbReference type="InterPro" id="IPR051068">
    <property type="entry name" value="MFS_Domain-Containing_Protein"/>
</dbReference>
<organism evidence="7 8">
    <name type="scientific">Meloidogyne javanica</name>
    <name type="common">Root-knot nematode worm</name>
    <dbReference type="NCBI Taxonomy" id="6303"/>
    <lineage>
        <taxon>Eukaryota</taxon>
        <taxon>Metazoa</taxon>
        <taxon>Ecdysozoa</taxon>
        <taxon>Nematoda</taxon>
        <taxon>Chromadorea</taxon>
        <taxon>Rhabditida</taxon>
        <taxon>Tylenchina</taxon>
        <taxon>Tylenchomorpha</taxon>
        <taxon>Tylenchoidea</taxon>
        <taxon>Meloidogynidae</taxon>
        <taxon>Meloidogyninae</taxon>
        <taxon>Meloidogyne</taxon>
        <taxon>Meloidogyne incognita group</taxon>
    </lineage>
</organism>
<keyword evidence="3 6" id="KW-0812">Transmembrane</keyword>
<evidence type="ECO:0000256" key="1">
    <source>
        <dbReference type="ARBA" id="ARBA00004127"/>
    </source>
</evidence>
<dbReference type="GO" id="GO:0005765">
    <property type="term" value="C:lysosomal membrane"/>
    <property type="evidence" value="ECO:0007669"/>
    <property type="project" value="TreeGrafter"/>
</dbReference>
<evidence type="ECO:0000256" key="4">
    <source>
        <dbReference type="ARBA" id="ARBA00022989"/>
    </source>
</evidence>
<feature type="transmembrane region" description="Helical" evidence="6">
    <location>
        <begin position="376"/>
        <end position="398"/>
    </location>
</feature>
<feature type="transmembrane region" description="Helical" evidence="6">
    <location>
        <begin position="29"/>
        <end position="51"/>
    </location>
</feature>